<dbReference type="SUPFAM" id="SSF48452">
    <property type="entry name" value="TPR-like"/>
    <property type="match status" value="1"/>
</dbReference>
<evidence type="ECO:0000256" key="1">
    <source>
        <dbReference type="SAM" id="SignalP"/>
    </source>
</evidence>
<dbReference type="InterPro" id="IPR011990">
    <property type="entry name" value="TPR-like_helical_dom_sf"/>
</dbReference>
<dbReference type="Gene3D" id="1.25.40.390">
    <property type="match status" value="1"/>
</dbReference>
<protein>
    <submittedName>
        <fullName evidence="2">Starch-binding associating with outer membrane</fullName>
    </submittedName>
</protein>
<proteinExistence type="predicted"/>
<reference evidence="2 3" key="1">
    <citation type="submission" date="2016-10" db="EMBL/GenBank/DDBJ databases">
        <authorList>
            <person name="de Groot N.N."/>
        </authorList>
    </citation>
    <scope>NUCLEOTIDE SEQUENCE [LARGE SCALE GENOMIC DNA]</scope>
    <source>
        <strain evidence="2 3">NLAE-zl-C500</strain>
    </source>
</reference>
<gene>
    <name evidence="2" type="ORF">SAMN05192581_103514</name>
</gene>
<dbReference type="AlphaFoldDB" id="A0A1G6G8J5"/>
<dbReference type="RefSeq" id="WP_081353387.1">
    <property type="nucleotide sequence ID" value="NZ_FMYE01000035.1"/>
</dbReference>
<dbReference type="EMBL" id="FMYE01000035">
    <property type="protein sequence ID" value="SDB78153.1"/>
    <property type="molecule type" value="Genomic_DNA"/>
</dbReference>
<name>A0A1G6G8J5_BACOV</name>
<keyword evidence="1" id="KW-0732">Signal</keyword>
<feature type="signal peptide" evidence="1">
    <location>
        <begin position="1"/>
        <end position="20"/>
    </location>
</feature>
<sequence>MNTKRIYSLCFLLLITLAGCIDFDELNTDPDNPTDLDPDLLIPTIQFYPGAEWQEQQRYFIYPGGFMNQWTGAYAIVEYGGCGQQHNNYQERLWTTYYPEGINYATDVIQRTRNTPDKINLYSMARILRVQLALRLTDYYGDIPYSEAGLGYYDNNLKPQYDTQESIYHDFLKELKEAGAAFDASYPSSQYDLFYNGDLDKWRKYANSLRLRIAMRLVKVEPETARQEAEDAVHCGVFTSNEDICLIKYENVQNSSFGKGKGNGIANYLYGNVTANGSEIWLTTELIKLLEDSEDPRLLLYSGVFLNDDARTEVTSLVRAKRSSYAAMATPAQRYNYSANPDYPNDNGAVKITVGGKEQELALKNARLRPSKYLTAFDSPYIYISYAEVEFLIAEAAARKWDVNGDAQSHYNKAIAAAIKQWELFGATVTDNQVNTYLTKNPFDIDNAIEQINTQLWIHHILDPMETWANWRRSGYPKLIFHNYEPGKNQSNGTFPRRMIYPIDEQLKNSANYREAVSRIGEDNWTKRVWWDKE</sequence>
<organism evidence="2 3">
    <name type="scientific">Bacteroides ovatus</name>
    <dbReference type="NCBI Taxonomy" id="28116"/>
    <lineage>
        <taxon>Bacteria</taxon>
        <taxon>Pseudomonadati</taxon>
        <taxon>Bacteroidota</taxon>
        <taxon>Bacteroidia</taxon>
        <taxon>Bacteroidales</taxon>
        <taxon>Bacteroidaceae</taxon>
        <taxon>Bacteroides</taxon>
    </lineage>
</organism>
<dbReference type="Proteomes" id="UP000183670">
    <property type="component" value="Unassembled WGS sequence"/>
</dbReference>
<evidence type="ECO:0000313" key="3">
    <source>
        <dbReference type="Proteomes" id="UP000183670"/>
    </source>
</evidence>
<dbReference type="Pfam" id="PF12771">
    <property type="entry name" value="SusD-like_2"/>
    <property type="match status" value="1"/>
</dbReference>
<dbReference type="InterPro" id="IPR041662">
    <property type="entry name" value="SusD-like_2"/>
</dbReference>
<accession>A0A1G6G8J5</accession>
<evidence type="ECO:0000313" key="2">
    <source>
        <dbReference type="EMBL" id="SDB78153.1"/>
    </source>
</evidence>
<feature type="chain" id="PRO_5010350178" evidence="1">
    <location>
        <begin position="21"/>
        <end position="534"/>
    </location>
</feature>
<dbReference type="PROSITE" id="PS51257">
    <property type="entry name" value="PROKAR_LIPOPROTEIN"/>
    <property type="match status" value="1"/>
</dbReference>